<proteinExistence type="predicted"/>
<feature type="transmembrane region" description="Helical" evidence="1">
    <location>
        <begin position="26"/>
        <end position="46"/>
    </location>
</feature>
<protein>
    <submittedName>
        <fullName evidence="2">Uncharacterized protein</fullName>
    </submittedName>
</protein>
<dbReference type="OMA" id="MANQCLM"/>
<dbReference type="InParanoid" id="D7FUW1"/>
<keyword evidence="1" id="KW-1133">Transmembrane helix</keyword>
<keyword evidence="3" id="KW-1185">Reference proteome</keyword>
<sequence length="144" mass="15336">MVMVAFICACASAAHSDGDGSASLGFAAVWTVLLLIGLSVGGSLVMRKYRTSLAVGFFLGVVIIMSQTMLVLFAVFAGRASTAEDVDEKPADRAFAAFCFFLWIVYSTFAGMLAVFREDIIMDDTTKYEDDPVPEASGQPPIGV</sequence>
<keyword evidence="1" id="KW-0472">Membrane</keyword>
<evidence type="ECO:0000256" key="1">
    <source>
        <dbReference type="SAM" id="Phobius"/>
    </source>
</evidence>
<dbReference type="EMBL" id="FN648465">
    <property type="protein sequence ID" value="CBJ31767.1"/>
    <property type="molecule type" value="Genomic_DNA"/>
</dbReference>
<evidence type="ECO:0000313" key="3">
    <source>
        <dbReference type="Proteomes" id="UP000002630"/>
    </source>
</evidence>
<feature type="transmembrane region" description="Helical" evidence="1">
    <location>
        <begin position="95"/>
        <end position="116"/>
    </location>
</feature>
<dbReference type="STRING" id="2880.D7FUW1"/>
<name>D7FUW1_ECTSI</name>
<reference evidence="2 3" key="1">
    <citation type="journal article" date="2010" name="Nature">
        <title>The Ectocarpus genome and the independent evolution of multicellularity in brown algae.</title>
        <authorList>
            <person name="Cock J.M."/>
            <person name="Sterck L."/>
            <person name="Rouze P."/>
            <person name="Scornet D."/>
            <person name="Allen A.E."/>
            <person name="Amoutzias G."/>
            <person name="Anthouard V."/>
            <person name="Artiguenave F."/>
            <person name="Aury J.M."/>
            <person name="Badger J.H."/>
            <person name="Beszteri B."/>
            <person name="Billiau K."/>
            <person name="Bonnet E."/>
            <person name="Bothwell J.H."/>
            <person name="Bowler C."/>
            <person name="Boyen C."/>
            <person name="Brownlee C."/>
            <person name="Carrano C.J."/>
            <person name="Charrier B."/>
            <person name="Cho G.Y."/>
            <person name="Coelho S.M."/>
            <person name="Collen J."/>
            <person name="Corre E."/>
            <person name="Da Silva C."/>
            <person name="Delage L."/>
            <person name="Delaroque N."/>
            <person name="Dittami S.M."/>
            <person name="Doulbeau S."/>
            <person name="Elias M."/>
            <person name="Farnham G."/>
            <person name="Gachon C.M."/>
            <person name="Gschloessl B."/>
            <person name="Heesch S."/>
            <person name="Jabbari K."/>
            <person name="Jubin C."/>
            <person name="Kawai H."/>
            <person name="Kimura K."/>
            <person name="Kloareg B."/>
            <person name="Kupper F.C."/>
            <person name="Lang D."/>
            <person name="Le Bail A."/>
            <person name="Leblanc C."/>
            <person name="Lerouge P."/>
            <person name="Lohr M."/>
            <person name="Lopez P.J."/>
            <person name="Martens C."/>
            <person name="Maumus F."/>
            <person name="Michel G."/>
            <person name="Miranda-Saavedra D."/>
            <person name="Morales J."/>
            <person name="Moreau H."/>
            <person name="Motomura T."/>
            <person name="Nagasato C."/>
            <person name="Napoli C.A."/>
            <person name="Nelson D.R."/>
            <person name="Nyvall-Collen P."/>
            <person name="Peters A.F."/>
            <person name="Pommier C."/>
            <person name="Potin P."/>
            <person name="Poulain J."/>
            <person name="Quesneville H."/>
            <person name="Read B."/>
            <person name="Rensing S.A."/>
            <person name="Ritter A."/>
            <person name="Rousvoal S."/>
            <person name="Samanta M."/>
            <person name="Samson G."/>
            <person name="Schroeder D.C."/>
            <person name="Segurens B."/>
            <person name="Strittmatter M."/>
            <person name="Tonon T."/>
            <person name="Tregear J.W."/>
            <person name="Valentin K."/>
            <person name="von Dassow P."/>
            <person name="Yamagishi T."/>
            <person name="Van de Peer Y."/>
            <person name="Wincker P."/>
        </authorList>
    </citation>
    <scope>NUCLEOTIDE SEQUENCE [LARGE SCALE GENOMIC DNA]</scope>
    <source>
        <strain evidence="3">Ec32 / CCAP1310/4</strain>
    </source>
</reference>
<dbReference type="AlphaFoldDB" id="D7FUW1"/>
<feature type="transmembrane region" description="Helical" evidence="1">
    <location>
        <begin position="53"/>
        <end position="75"/>
    </location>
</feature>
<dbReference type="eggNOG" id="ENOG502S0HS">
    <property type="taxonomic scope" value="Eukaryota"/>
</dbReference>
<evidence type="ECO:0000313" key="2">
    <source>
        <dbReference type="EMBL" id="CBJ31767.1"/>
    </source>
</evidence>
<dbReference type="OrthoDB" id="193648at2759"/>
<gene>
    <name evidence="2" type="ORF">Esi_0280_0014</name>
</gene>
<organism evidence="2 3">
    <name type="scientific">Ectocarpus siliculosus</name>
    <name type="common">Brown alga</name>
    <name type="synonym">Conferva siliculosa</name>
    <dbReference type="NCBI Taxonomy" id="2880"/>
    <lineage>
        <taxon>Eukaryota</taxon>
        <taxon>Sar</taxon>
        <taxon>Stramenopiles</taxon>
        <taxon>Ochrophyta</taxon>
        <taxon>PX clade</taxon>
        <taxon>Phaeophyceae</taxon>
        <taxon>Ectocarpales</taxon>
        <taxon>Ectocarpaceae</taxon>
        <taxon>Ectocarpus</taxon>
    </lineage>
</organism>
<keyword evidence="1" id="KW-0812">Transmembrane</keyword>
<dbReference type="EMBL" id="FN649752">
    <property type="protein sequence ID" value="CBJ31767.1"/>
    <property type="molecule type" value="Genomic_DNA"/>
</dbReference>
<accession>D7FUW1</accession>
<dbReference type="Proteomes" id="UP000002630">
    <property type="component" value="Linkage Group LG27"/>
</dbReference>